<dbReference type="GO" id="GO:0016811">
    <property type="term" value="F:hydrolase activity, acting on carbon-nitrogen (but not peptide) bonds, in linear amides"/>
    <property type="evidence" value="ECO:0007669"/>
    <property type="project" value="TreeGrafter"/>
</dbReference>
<reference evidence="6 7" key="1">
    <citation type="submission" date="2017-11" db="EMBL/GenBank/DDBJ databases">
        <title>Evolution of Phototrophy in the Chloroflexi Phylum Driven by Horizontal Gene Transfer.</title>
        <authorList>
            <person name="Ward L.M."/>
            <person name="Hemp J."/>
            <person name="Shih P.M."/>
            <person name="Mcglynn S.E."/>
            <person name="Fischer W."/>
        </authorList>
    </citation>
    <scope>NUCLEOTIDE SEQUENCE [LARGE SCALE GENOMIC DNA]</scope>
    <source>
        <strain evidence="6">JP3_7</strain>
    </source>
</reference>
<comment type="cofactor">
    <cofactor evidence="1">
        <name>Zn(2+)</name>
        <dbReference type="ChEBI" id="CHEBI:29105"/>
    </cofactor>
</comment>
<accession>A0A2M8QFP5</accession>
<dbReference type="SUPFAM" id="SSF102215">
    <property type="entry name" value="Creatininase"/>
    <property type="match status" value="1"/>
</dbReference>
<evidence type="ECO:0000256" key="2">
    <source>
        <dbReference type="ARBA" id="ARBA00022723"/>
    </source>
</evidence>
<evidence type="ECO:0000256" key="5">
    <source>
        <dbReference type="ARBA" id="ARBA00024029"/>
    </source>
</evidence>
<dbReference type="Proteomes" id="UP000230790">
    <property type="component" value="Unassembled WGS sequence"/>
</dbReference>
<dbReference type="PANTHER" id="PTHR35005">
    <property type="entry name" value="3-DEHYDRO-SCYLLO-INOSOSE HYDROLASE"/>
    <property type="match status" value="1"/>
</dbReference>
<dbReference type="EMBL" id="PGTN01000010">
    <property type="protein sequence ID" value="PJF48621.1"/>
    <property type="molecule type" value="Genomic_DNA"/>
</dbReference>
<evidence type="ECO:0000256" key="4">
    <source>
        <dbReference type="ARBA" id="ARBA00022833"/>
    </source>
</evidence>
<evidence type="ECO:0000256" key="3">
    <source>
        <dbReference type="ARBA" id="ARBA00022801"/>
    </source>
</evidence>
<sequence>MQYGELTWPELRAQAQAGKVVVFPTGSLEQHGHHLPLLTDSLIGGEIARRAEAELGDAAIFLPMLWVGASHHHLPFAAVSLSAPLYTEVLKEMLSCIIAAGFRRIFMLNAHGGNEVPAMMAIQQLQLQRYKEHPDLFIAFSSWFGGIARQQIAQIESLEQKFVTHACELETSAILRIRPTLVHMDLARGAHYTYPSEFWTPDAAGPSRVAVGVSFDQITQTGALGHPELATADKGEQILATATREVVRFVREFATWQPVQPN</sequence>
<dbReference type="AlphaFoldDB" id="A0A2M8QFP5"/>
<dbReference type="Gene3D" id="3.40.50.10310">
    <property type="entry name" value="Creatininase"/>
    <property type="match status" value="1"/>
</dbReference>
<comment type="caution">
    <text evidence="6">The sequence shown here is derived from an EMBL/GenBank/DDBJ whole genome shotgun (WGS) entry which is preliminary data.</text>
</comment>
<dbReference type="GO" id="GO:0009231">
    <property type="term" value="P:riboflavin biosynthetic process"/>
    <property type="evidence" value="ECO:0007669"/>
    <property type="project" value="TreeGrafter"/>
</dbReference>
<dbReference type="GO" id="GO:0046872">
    <property type="term" value="F:metal ion binding"/>
    <property type="evidence" value="ECO:0007669"/>
    <property type="project" value="UniProtKB-KW"/>
</dbReference>
<dbReference type="Pfam" id="PF02633">
    <property type="entry name" value="Creatininase"/>
    <property type="match status" value="1"/>
</dbReference>
<protein>
    <recommendedName>
        <fullName evidence="8">Creatininase</fullName>
    </recommendedName>
</protein>
<evidence type="ECO:0000313" key="6">
    <source>
        <dbReference type="EMBL" id="PJF48621.1"/>
    </source>
</evidence>
<evidence type="ECO:0000256" key="1">
    <source>
        <dbReference type="ARBA" id="ARBA00001947"/>
    </source>
</evidence>
<evidence type="ECO:0000313" key="7">
    <source>
        <dbReference type="Proteomes" id="UP000230790"/>
    </source>
</evidence>
<proteinExistence type="inferred from homology"/>
<dbReference type="InterPro" id="IPR003785">
    <property type="entry name" value="Creatininase/forma_Hydrolase"/>
</dbReference>
<gene>
    <name evidence="6" type="ORF">CUN48_02750</name>
</gene>
<comment type="similarity">
    <text evidence="5">Belongs to the creatininase superfamily.</text>
</comment>
<name>A0A2M8QFP5_9CHLR</name>
<organism evidence="6 7">
    <name type="scientific">Candidatus Thermofonsia Clade 3 bacterium</name>
    <dbReference type="NCBI Taxonomy" id="2364212"/>
    <lineage>
        <taxon>Bacteria</taxon>
        <taxon>Bacillati</taxon>
        <taxon>Chloroflexota</taxon>
        <taxon>Candidatus Thermofontia</taxon>
        <taxon>Candidatus Thermofonsia Clade 3</taxon>
    </lineage>
</organism>
<evidence type="ECO:0008006" key="8">
    <source>
        <dbReference type="Google" id="ProtNLM"/>
    </source>
</evidence>
<dbReference type="InterPro" id="IPR024087">
    <property type="entry name" value="Creatininase-like_sf"/>
</dbReference>
<dbReference type="PANTHER" id="PTHR35005:SF1">
    <property type="entry name" value="2-AMINO-5-FORMYLAMINO-6-RIBOSYLAMINOPYRIMIDIN-4(3H)-ONE 5'-MONOPHOSPHATE DEFORMYLASE"/>
    <property type="match status" value="1"/>
</dbReference>
<keyword evidence="4" id="KW-0862">Zinc</keyword>
<keyword evidence="2" id="KW-0479">Metal-binding</keyword>
<keyword evidence="3" id="KW-0378">Hydrolase</keyword>